<protein>
    <recommendedName>
        <fullName evidence="5">Curlin</fullName>
    </recommendedName>
</protein>
<organism evidence="3 4">
    <name type="scientific">Pseudomonas asuensis</name>
    <dbReference type="NCBI Taxonomy" id="1825787"/>
    <lineage>
        <taxon>Bacteria</taxon>
        <taxon>Pseudomonadati</taxon>
        <taxon>Pseudomonadota</taxon>
        <taxon>Gammaproteobacteria</taxon>
        <taxon>Pseudomonadales</taxon>
        <taxon>Pseudomonadaceae</taxon>
        <taxon>Pseudomonas</taxon>
    </lineage>
</organism>
<keyword evidence="4" id="KW-1185">Reference proteome</keyword>
<proteinExistence type="inferred from homology"/>
<evidence type="ECO:0000313" key="3">
    <source>
        <dbReference type="EMBL" id="GGM03434.1"/>
    </source>
</evidence>
<dbReference type="Pfam" id="PF07012">
    <property type="entry name" value="Curlin_rpt"/>
    <property type="match status" value="1"/>
</dbReference>
<comment type="similarity">
    <text evidence="1">Belongs to the CsgA/CsgB family.</text>
</comment>
<evidence type="ECO:0000313" key="4">
    <source>
        <dbReference type="Proteomes" id="UP000616499"/>
    </source>
</evidence>
<evidence type="ECO:0008006" key="5">
    <source>
        <dbReference type="Google" id="ProtNLM"/>
    </source>
</evidence>
<name>A0ABQ2GN23_9PSED</name>
<reference evidence="4" key="1">
    <citation type="journal article" date="2019" name="Int. J. Syst. Evol. Microbiol.">
        <title>The Global Catalogue of Microorganisms (GCM) 10K type strain sequencing project: providing services to taxonomists for standard genome sequencing and annotation.</title>
        <authorList>
            <consortium name="The Broad Institute Genomics Platform"/>
            <consortium name="The Broad Institute Genome Sequencing Center for Infectious Disease"/>
            <person name="Wu L."/>
            <person name="Ma J."/>
        </authorList>
    </citation>
    <scope>NUCLEOTIDE SEQUENCE [LARGE SCALE GENOMIC DNA]</scope>
    <source>
        <strain evidence="4">JCM 13501</strain>
    </source>
</reference>
<accession>A0ABQ2GN23</accession>
<dbReference type="EMBL" id="BMNW01000003">
    <property type="protein sequence ID" value="GGM03434.1"/>
    <property type="molecule type" value="Genomic_DNA"/>
</dbReference>
<evidence type="ECO:0000256" key="1">
    <source>
        <dbReference type="ARBA" id="ARBA00009766"/>
    </source>
</evidence>
<sequence length="179" mass="18964">MRDKTVQSAIEEIAMNVLQQISLRFALLVSCLGVSIETSNAADLLNNFDLSTVSDVAARQAQGPVGQSTADRIAATVIQQGSDSQAFLIQTGLSSQALIQQIGGNHRAVMLQNGAEMTAVILQNGQGHNASIIQQGAGNQAYINQHGAYNEVLIDQDGTGLQGSVTQYGNNQSIIVRQR</sequence>
<comment type="caution">
    <text evidence="3">The sequence shown here is derived from an EMBL/GenBank/DDBJ whole genome shotgun (WGS) entry which is preliminary data.</text>
</comment>
<keyword evidence="2" id="KW-0732">Signal</keyword>
<dbReference type="Proteomes" id="UP000616499">
    <property type="component" value="Unassembled WGS sequence"/>
</dbReference>
<gene>
    <name evidence="3" type="ORF">GCM10009425_13430</name>
</gene>
<dbReference type="InterPro" id="IPR009742">
    <property type="entry name" value="Curlin_rpt"/>
</dbReference>
<evidence type="ECO:0000256" key="2">
    <source>
        <dbReference type="ARBA" id="ARBA00022729"/>
    </source>
</evidence>